<evidence type="ECO:0000313" key="2">
    <source>
        <dbReference type="EMBL" id="WDI32775.1"/>
    </source>
</evidence>
<dbReference type="AlphaFoldDB" id="A0AAE9ZLD2"/>
<gene>
    <name evidence="2" type="ORF">PUV54_06140</name>
</gene>
<feature type="transmembrane region" description="Helical" evidence="1">
    <location>
        <begin position="54"/>
        <end position="74"/>
    </location>
</feature>
<keyword evidence="1" id="KW-0812">Transmembrane</keyword>
<organism evidence="2 3">
    <name type="scientific">Hyphococcus flavus</name>
    <dbReference type="NCBI Taxonomy" id="1866326"/>
    <lineage>
        <taxon>Bacteria</taxon>
        <taxon>Pseudomonadati</taxon>
        <taxon>Pseudomonadota</taxon>
        <taxon>Alphaproteobacteria</taxon>
        <taxon>Parvularculales</taxon>
        <taxon>Parvularculaceae</taxon>
        <taxon>Hyphococcus</taxon>
    </lineage>
</organism>
<feature type="transmembrane region" description="Helical" evidence="1">
    <location>
        <begin position="9"/>
        <end position="28"/>
    </location>
</feature>
<dbReference type="Proteomes" id="UP001214043">
    <property type="component" value="Chromosome"/>
</dbReference>
<evidence type="ECO:0000313" key="3">
    <source>
        <dbReference type="Proteomes" id="UP001214043"/>
    </source>
</evidence>
<accession>A0AAE9ZLD2</accession>
<keyword evidence="3" id="KW-1185">Reference proteome</keyword>
<proteinExistence type="predicted"/>
<reference evidence="2" key="1">
    <citation type="submission" date="2023-02" db="EMBL/GenBank/DDBJ databases">
        <title>Genome sequence of Hyphococcus flavus.</title>
        <authorList>
            <person name="Rong J.-C."/>
            <person name="Zhao Q."/>
            <person name="Yi M."/>
            <person name="Wu J.-Y."/>
        </authorList>
    </citation>
    <scope>NUCLEOTIDE SEQUENCE</scope>
    <source>
        <strain evidence="2">MCCC 1K03223</strain>
    </source>
</reference>
<dbReference type="KEGG" id="hfl:PUV54_06140"/>
<sequence>MCVTPASEFFWIGLALFAAVGFVCFRVGHRFWRDASSASNAEQWAEVFNDHGPPMMNCSLWLLILILAGVSCGLL</sequence>
<evidence type="ECO:0000256" key="1">
    <source>
        <dbReference type="SAM" id="Phobius"/>
    </source>
</evidence>
<keyword evidence="1" id="KW-0472">Membrane</keyword>
<keyword evidence="1" id="KW-1133">Transmembrane helix</keyword>
<dbReference type="EMBL" id="CP118166">
    <property type="protein sequence ID" value="WDI32775.1"/>
    <property type="molecule type" value="Genomic_DNA"/>
</dbReference>
<protein>
    <submittedName>
        <fullName evidence="2">Uncharacterized protein</fullName>
    </submittedName>
</protein>
<name>A0AAE9ZLD2_9PROT</name>
<dbReference type="RefSeq" id="WP_274494717.1">
    <property type="nucleotide sequence ID" value="NZ_CP118166.1"/>
</dbReference>